<dbReference type="Proteomes" id="UP000827787">
    <property type="component" value="Segment"/>
</dbReference>
<organism evidence="1 2">
    <name type="scientific">Erwinia phage pEa_SNUABM_3</name>
    <dbReference type="NCBI Taxonomy" id="2869552"/>
    <lineage>
        <taxon>Viruses</taxon>
        <taxon>Duplodnaviria</taxon>
        <taxon>Heunggongvirae</taxon>
        <taxon>Uroviricota</taxon>
        <taxon>Caudoviricetes</taxon>
        <taxon>Alexandravirus</taxon>
        <taxon>Alexandravirus SNUABM3</taxon>
    </lineage>
</organism>
<accession>A0AAE7XJB9</accession>
<gene>
    <name evidence="1" type="ORF">pEaSNUABM3_00238</name>
</gene>
<reference evidence="1 2" key="1">
    <citation type="submission" date="2021-06" db="EMBL/GenBank/DDBJ databases">
        <title>Complete genome sequence of Erwinia phage pEa_SNUABM_03.</title>
        <authorList>
            <person name="Kim S.G."/>
            <person name="Park S.C."/>
        </authorList>
    </citation>
    <scope>NUCLEOTIDE SEQUENCE [LARGE SCALE GENOMIC DNA]</scope>
</reference>
<name>A0AAE7XJB9_9CAUD</name>
<proteinExistence type="predicted"/>
<evidence type="ECO:0000313" key="1">
    <source>
        <dbReference type="EMBL" id="QZE56435.1"/>
    </source>
</evidence>
<dbReference type="EMBL" id="MZ443770">
    <property type="protein sequence ID" value="QZE56435.1"/>
    <property type="molecule type" value="Genomic_DNA"/>
</dbReference>
<sequence>MGCRGCGRRSTRISYNASSAPQNEIDVEEDNTLSAARLTPMGWVRTCVKCGKVSDPSPFAEHINSPCDCTLDE</sequence>
<keyword evidence="2" id="KW-1185">Reference proteome</keyword>
<evidence type="ECO:0000313" key="2">
    <source>
        <dbReference type="Proteomes" id="UP000827787"/>
    </source>
</evidence>
<protein>
    <submittedName>
        <fullName evidence="1">Uncharacterized protein</fullName>
    </submittedName>
</protein>